<sequence length="304" mass="31036">MTDDLDDLLADLAAAATRAAAHGTLGGEAPAAVHRITARVRRRRAVRHTGQGVAVACAAGALVAGGAQVRGAMHAPPTAGPAQTGSDVDDLRIDTFAPAPSDPGTAADDGPRTDGPATTVPPGALASAVASAKADAEAQDRAAAEERARVERELRLGLGDPAAAIFRCGEPVHTTIHSRPDANGLLLAADDDLTAQVTGIAQLTWHAELPTAARYAIVGTDGTVVARLVEDDATRTRVDGTRPEQTYRLAGGVHVVGCEGKPDVTPGEKVVAWPYVSADVYKDASSTTGTPVVAIAEPREITVP</sequence>
<protein>
    <submittedName>
        <fullName evidence="2">Uncharacterized protein</fullName>
    </submittedName>
</protein>
<proteinExistence type="predicted"/>
<evidence type="ECO:0000313" key="3">
    <source>
        <dbReference type="Proteomes" id="UP001529338"/>
    </source>
</evidence>
<organism evidence="2 3">
    <name type="scientific">Cellulomonas alba</name>
    <dbReference type="NCBI Taxonomy" id="3053467"/>
    <lineage>
        <taxon>Bacteria</taxon>
        <taxon>Bacillati</taxon>
        <taxon>Actinomycetota</taxon>
        <taxon>Actinomycetes</taxon>
        <taxon>Micrococcales</taxon>
        <taxon>Cellulomonadaceae</taxon>
        <taxon>Cellulomonas</taxon>
    </lineage>
</organism>
<comment type="caution">
    <text evidence="2">The sequence shown here is derived from an EMBL/GenBank/DDBJ whole genome shotgun (WGS) entry which is preliminary data.</text>
</comment>
<dbReference type="RefSeq" id="WP_289454220.1">
    <property type="nucleotide sequence ID" value="NZ_JAUCGQ010000001.1"/>
</dbReference>
<name>A0ABT7SE57_9CELL</name>
<feature type="region of interest" description="Disordered" evidence="1">
    <location>
        <begin position="71"/>
        <end position="145"/>
    </location>
</feature>
<evidence type="ECO:0000313" key="2">
    <source>
        <dbReference type="EMBL" id="MDM7854458.1"/>
    </source>
</evidence>
<evidence type="ECO:0000256" key="1">
    <source>
        <dbReference type="SAM" id="MobiDB-lite"/>
    </source>
</evidence>
<dbReference type="EMBL" id="JAUCGQ010000001">
    <property type="protein sequence ID" value="MDM7854458.1"/>
    <property type="molecule type" value="Genomic_DNA"/>
</dbReference>
<keyword evidence="3" id="KW-1185">Reference proteome</keyword>
<dbReference type="Proteomes" id="UP001529338">
    <property type="component" value="Unassembled WGS sequence"/>
</dbReference>
<reference evidence="2 3" key="1">
    <citation type="submission" date="2023-06" db="EMBL/GenBank/DDBJ databases">
        <title>Cellulomonas sp. MW4 Whole genome sequence.</title>
        <authorList>
            <person name="Park S."/>
        </authorList>
    </citation>
    <scope>NUCLEOTIDE SEQUENCE [LARGE SCALE GENOMIC DNA]</scope>
    <source>
        <strain evidence="2 3">MW4</strain>
    </source>
</reference>
<gene>
    <name evidence="2" type="ORF">QRT04_05895</name>
</gene>
<accession>A0ABT7SE57</accession>
<feature type="compositionally biased region" description="Basic and acidic residues" evidence="1">
    <location>
        <begin position="134"/>
        <end position="145"/>
    </location>
</feature>
<feature type="compositionally biased region" description="Low complexity" evidence="1">
    <location>
        <begin position="124"/>
        <end position="133"/>
    </location>
</feature>